<dbReference type="SUPFAM" id="SSF55781">
    <property type="entry name" value="GAF domain-like"/>
    <property type="match status" value="1"/>
</dbReference>
<keyword evidence="11 16" id="KW-1133">Transmembrane helix</keyword>
<dbReference type="EC" id="2.7.13.3" evidence="14"/>
<evidence type="ECO:0000313" key="20">
    <source>
        <dbReference type="Proteomes" id="UP000189431"/>
    </source>
</evidence>
<evidence type="ECO:0000259" key="17">
    <source>
        <dbReference type="PROSITE" id="PS50109"/>
    </source>
</evidence>
<evidence type="ECO:0000256" key="11">
    <source>
        <dbReference type="ARBA" id="ARBA00022989"/>
    </source>
</evidence>
<dbReference type="Pfam" id="PF00672">
    <property type="entry name" value="HAMP"/>
    <property type="match status" value="1"/>
</dbReference>
<evidence type="ECO:0000256" key="9">
    <source>
        <dbReference type="ARBA" id="ARBA00022777"/>
    </source>
</evidence>
<evidence type="ECO:0000256" key="14">
    <source>
        <dbReference type="PIRNR" id="PIRNR003167"/>
    </source>
</evidence>
<dbReference type="Gene3D" id="3.30.565.10">
    <property type="entry name" value="Histidine kinase-like ATPase, C-terminal domain"/>
    <property type="match status" value="1"/>
</dbReference>
<feature type="transmembrane region" description="Helical" evidence="16">
    <location>
        <begin position="144"/>
        <end position="165"/>
    </location>
</feature>
<name>A0ABX3KQH1_SALCS</name>
<evidence type="ECO:0000256" key="10">
    <source>
        <dbReference type="ARBA" id="ARBA00022840"/>
    </source>
</evidence>
<evidence type="ECO:0000256" key="6">
    <source>
        <dbReference type="ARBA" id="ARBA00022679"/>
    </source>
</evidence>
<sequence length="592" mass="67380">MISIIALVSMVSAVYISDNAQTDAHAINLSGSMRMQSYLILNKKITNNKSEEIDRLISDFEKKLSNPVLMQATKKTEKKKLHDAIWYDWNNEIKPLILDSHLTNQKLNKLEKKLNDLVANIDHLVKTYQVHAEDNNRLIRQIQAASLLITISFIFLAIYMVNHLIRRPLSDLTIIATKIGQGDYTVQADEHGHDELSILAKTINRMVRAINDSHIRMEEKVRKKTKQLERTNESIQLLYSISNKSNHSHGSNIDFQPHLSKLSEVTGIEGLELCLMTENGTKPYHHLNTKKSILPLSCRNRDCSDCVSFDSPLESEEAYTFPLVYDHNHFGVLNCVPRNHEPLHPWQSQLIQSVAEQFAITLSLKHRQDEGRRLALARERTVIARELHDSLAQALSYLKIQVAVLQKGLTDPSVDISIENTISDIKTALNGAYKELRELLTTFRLKLEGSNLHEALQESFKQLSDRFSDKEIKFNNEIKNMPFSATEQVHLLQIAREAVQNAIHHSEGSKIVILLTSRKKNGYVTLLIHDDGIGIDTLAKKENHYGLAIMKERSRSLKGTLTIGNHAKGGTEVRFDFQPEFNIPLDVEKTYD</sequence>
<feature type="domain" description="Histidine kinase" evidence="17">
    <location>
        <begin position="382"/>
        <end position="581"/>
    </location>
</feature>
<dbReference type="Gene3D" id="1.10.8.500">
    <property type="entry name" value="HAMP domain in histidine kinase"/>
    <property type="match status" value="1"/>
</dbReference>
<keyword evidence="15" id="KW-0175">Coiled coil</keyword>
<dbReference type="InterPro" id="IPR011712">
    <property type="entry name" value="Sig_transdc_His_kin_sub3_dim/P"/>
</dbReference>
<keyword evidence="4 14" id="KW-0997">Cell inner membrane</keyword>
<dbReference type="Proteomes" id="UP000189431">
    <property type="component" value="Unassembled WGS sequence"/>
</dbReference>
<evidence type="ECO:0000256" key="1">
    <source>
        <dbReference type="ARBA" id="ARBA00000085"/>
    </source>
</evidence>
<feature type="domain" description="HAMP" evidence="18">
    <location>
        <begin position="163"/>
        <end position="215"/>
    </location>
</feature>
<dbReference type="CDD" id="cd16917">
    <property type="entry name" value="HATPase_UhpB-NarQ-NarX-like"/>
    <property type="match status" value="1"/>
</dbReference>
<evidence type="ECO:0000256" key="8">
    <source>
        <dbReference type="ARBA" id="ARBA00022741"/>
    </source>
</evidence>
<evidence type="ECO:0000256" key="16">
    <source>
        <dbReference type="SAM" id="Phobius"/>
    </source>
</evidence>
<evidence type="ECO:0000256" key="3">
    <source>
        <dbReference type="ARBA" id="ARBA00022475"/>
    </source>
</evidence>
<feature type="coiled-coil region" evidence="15">
    <location>
        <begin position="100"/>
        <end position="127"/>
    </location>
</feature>
<keyword evidence="12 14" id="KW-0902">Two-component regulatory system</keyword>
<dbReference type="PANTHER" id="PTHR24421">
    <property type="entry name" value="NITRATE/NITRITE SENSOR PROTEIN NARX-RELATED"/>
    <property type="match status" value="1"/>
</dbReference>
<dbReference type="Gene3D" id="1.20.5.1930">
    <property type="match status" value="1"/>
</dbReference>
<proteinExistence type="predicted"/>
<comment type="catalytic activity">
    <reaction evidence="1 14">
        <text>ATP + protein L-histidine = ADP + protein N-phospho-L-histidine.</text>
        <dbReference type="EC" id="2.7.13.3"/>
    </reaction>
</comment>
<dbReference type="InterPro" id="IPR003594">
    <property type="entry name" value="HATPase_dom"/>
</dbReference>
<dbReference type="InterPro" id="IPR003660">
    <property type="entry name" value="HAMP_dom"/>
</dbReference>
<keyword evidence="9 14" id="KW-0418">Kinase</keyword>
<dbReference type="PROSITE" id="PS50109">
    <property type="entry name" value="HIS_KIN"/>
    <property type="match status" value="1"/>
</dbReference>
<evidence type="ECO:0000259" key="18">
    <source>
        <dbReference type="PROSITE" id="PS50885"/>
    </source>
</evidence>
<protein>
    <recommendedName>
        <fullName evidence="14">Sensor protein</fullName>
        <ecNumber evidence="14">2.7.13.3</ecNumber>
    </recommendedName>
</protein>
<dbReference type="InterPro" id="IPR029095">
    <property type="entry name" value="NarX-like_N"/>
</dbReference>
<dbReference type="SMART" id="SM00304">
    <property type="entry name" value="HAMP"/>
    <property type="match status" value="2"/>
</dbReference>
<dbReference type="InterPro" id="IPR042295">
    <property type="entry name" value="NarX-like_N_sf"/>
</dbReference>
<keyword evidence="10 14" id="KW-0067">ATP-binding</keyword>
<dbReference type="InterPro" id="IPR016380">
    <property type="entry name" value="Sig_transdc_His_kin_NarX/NarQ"/>
</dbReference>
<dbReference type="InterPro" id="IPR036890">
    <property type="entry name" value="HATPase_C_sf"/>
</dbReference>
<keyword evidence="5" id="KW-0597">Phosphoprotein</keyword>
<dbReference type="PIRSF" id="PIRSF003167">
    <property type="entry name" value="STHK_NarX/NarQ"/>
    <property type="match status" value="1"/>
</dbReference>
<dbReference type="Pfam" id="PF02518">
    <property type="entry name" value="HATPase_c"/>
    <property type="match status" value="1"/>
</dbReference>
<dbReference type="SMART" id="SM00387">
    <property type="entry name" value="HATPase_c"/>
    <property type="match status" value="1"/>
</dbReference>
<accession>A0ABX3KQH1</accession>
<dbReference type="SUPFAM" id="SSF55874">
    <property type="entry name" value="ATPase domain of HSP90 chaperone/DNA topoisomerase II/histidine kinase"/>
    <property type="match status" value="1"/>
</dbReference>
<evidence type="ECO:0000256" key="2">
    <source>
        <dbReference type="ARBA" id="ARBA00004429"/>
    </source>
</evidence>
<dbReference type="Pfam" id="PF13675">
    <property type="entry name" value="PilJ"/>
    <property type="match status" value="1"/>
</dbReference>
<evidence type="ECO:0000256" key="13">
    <source>
        <dbReference type="ARBA" id="ARBA00023136"/>
    </source>
</evidence>
<evidence type="ECO:0000256" key="7">
    <source>
        <dbReference type="ARBA" id="ARBA00022692"/>
    </source>
</evidence>
<dbReference type="InterPro" id="IPR005467">
    <property type="entry name" value="His_kinase_dom"/>
</dbReference>
<dbReference type="Gene3D" id="1.20.120.960">
    <property type="entry name" value="Histidine kinase NarX, sensor domain"/>
    <property type="match status" value="1"/>
</dbReference>
<comment type="subcellular location">
    <subcellularLocation>
        <location evidence="2">Cell inner membrane</location>
        <topology evidence="2">Multi-pass membrane protein</topology>
    </subcellularLocation>
</comment>
<dbReference type="Pfam" id="PF07730">
    <property type="entry name" value="HisKA_3"/>
    <property type="match status" value="1"/>
</dbReference>
<keyword evidence="6 14" id="KW-0808">Transferase</keyword>
<evidence type="ECO:0000256" key="15">
    <source>
        <dbReference type="SAM" id="Coils"/>
    </source>
</evidence>
<dbReference type="CDD" id="cd06225">
    <property type="entry name" value="HAMP"/>
    <property type="match status" value="1"/>
</dbReference>
<dbReference type="PANTHER" id="PTHR24421:SF10">
    <property type="entry name" value="NITRATE_NITRITE SENSOR PROTEIN NARQ"/>
    <property type="match status" value="1"/>
</dbReference>
<dbReference type="EMBL" id="MUFR01000021">
    <property type="protein sequence ID" value="OOF33862.1"/>
    <property type="molecule type" value="Genomic_DNA"/>
</dbReference>
<keyword evidence="3 14" id="KW-1003">Cell membrane</keyword>
<evidence type="ECO:0000256" key="5">
    <source>
        <dbReference type="ARBA" id="ARBA00022553"/>
    </source>
</evidence>
<gene>
    <name evidence="19" type="ORF">BZJ21_08930</name>
</gene>
<reference evidence="20" key="1">
    <citation type="submission" date="2017-01" db="EMBL/GenBank/DDBJ databases">
        <title>Draft genome of the species Salinivibrio costicola subsp. alcaliphilus.</title>
        <authorList>
            <person name="Lopez-Hermoso C."/>
            <person name="De La Haba R."/>
            <person name="Sanchez-Porro C."/>
            <person name="Ventosa A."/>
        </authorList>
    </citation>
    <scope>NUCLEOTIDE SEQUENCE [LARGE SCALE GENOMIC DNA]</scope>
    <source>
        <strain evidence="20">CBH448</strain>
    </source>
</reference>
<dbReference type="SUPFAM" id="SSF158472">
    <property type="entry name" value="HAMP domain-like"/>
    <property type="match status" value="1"/>
</dbReference>
<dbReference type="InterPro" id="IPR050482">
    <property type="entry name" value="Sensor_HK_TwoCompSys"/>
</dbReference>
<keyword evidence="13 14" id="KW-0472">Membrane</keyword>
<comment type="caution">
    <text evidence="19">The sequence shown here is derived from an EMBL/GenBank/DDBJ whole genome shotgun (WGS) entry which is preliminary data.</text>
</comment>
<dbReference type="PROSITE" id="PS50885">
    <property type="entry name" value="HAMP"/>
    <property type="match status" value="1"/>
</dbReference>
<keyword evidence="20" id="KW-1185">Reference proteome</keyword>
<evidence type="ECO:0000256" key="12">
    <source>
        <dbReference type="ARBA" id="ARBA00023012"/>
    </source>
</evidence>
<keyword evidence="8 14" id="KW-0547">Nucleotide-binding</keyword>
<dbReference type="CDD" id="cd19408">
    <property type="entry name" value="NarX_NarQ_sensor"/>
    <property type="match status" value="1"/>
</dbReference>
<keyword evidence="7 16" id="KW-0812">Transmembrane</keyword>
<organism evidence="19 20">
    <name type="scientific">Salinivibrio costicola subsp. alcaliphilus</name>
    <dbReference type="NCBI Taxonomy" id="272773"/>
    <lineage>
        <taxon>Bacteria</taxon>
        <taxon>Pseudomonadati</taxon>
        <taxon>Pseudomonadota</taxon>
        <taxon>Gammaproteobacteria</taxon>
        <taxon>Vibrionales</taxon>
        <taxon>Vibrionaceae</taxon>
        <taxon>Salinivibrio</taxon>
    </lineage>
</organism>
<evidence type="ECO:0000256" key="4">
    <source>
        <dbReference type="ARBA" id="ARBA00022519"/>
    </source>
</evidence>
<evidence type="ECO:0000313" key="19">
    <source>
        <dbReference type="EMBL" id="OOF33862.1"/>
    </source>
</evidence>